<dbReference type="Gene3D" id="3.40.50.300">
    <property type="entry name" value="P-loop containing nucleotide triphosphate hydrolases"/>
    <property type="match status" value="1"/>
</dbReference>
<dbReference type="Gene3D" id="3.90.1150.10">
    <property type="entry name" value="Aspartate Aminotransferase, domain 1"/>
    <property type="match status" value="1"/>
</dbReference>
<dbReference type="STRING" id="135208.A0A4Y9ZM59"/>
<reference evidence="4 5" key="1">
    <citation type="submission" date="2019-02" db="EMBL/GenBank/DDBJ databases">
        <title>Genome sequencing of the rare red list fungi Hericium alpestre (H. flagellum).</title>
        <authorList>
            <person name="Buettner E."/>
            <person name="Kellner H."/>
        </authorList>
    </citation>
    <scope>NUCLEOTIDE SEQUENCE [LARGE SCALE GENOMIC DNA]</scope>
    <source>
        <strain evidence="4 5">DSM 108284</strain>
    </source>
</reference>
<accession>A0A4Y9ZM59</accession>
<dbReference type="EMBL" id="SFCI01001464">
    <property type="protein sequence ID" value="TFY75705.1"/>
    <property type="molecule type" value="Genomic_DNA"/>
</dbReference>
<dbReference type="PANTHER" id="PTHR42684">
    <property type="entry name" value="ADENOSYLMETHIONINE-8-AMINO-7-OXONONANOATE AMINOTRANSFERASE"/>
    <property type="match status" value="1"/>
</dbReference>
<dbReference type="GO" id="GO:0004141">
    <property type="term" value="F:dethiobiotin synthase activity"/>
    <property type="evidence" value="ECO:0007669"/>
    <property type="project" value="TreeGrafter"/>
</dbReference>
<dbReference type="PANTHER" id="PTHR42684:SF3">
    <property type="entry name" value="ADENOSYLMETHIONINE-8-AMINO-7-OXONONANOATE AMINOTRANSFERASE"/>
    <property type="match status" value="1"/>
</dbReference>
<evidence type="ECO:0000256" key="3">
    <source>
        <dbReference type="SAM" id="MobiDB-lite"/>
    </source>
</evidence>
<dbReference type="AlphaFoldDB" id="A0A4Y9ZM59"/>
<dbReference type="OrthoDB" id="425114at2759"/>
<evidence type="ECO:0000313" key="5">
    <source>
        <dbReference type="Proteomes" id="UP000298061"/>
    </source>
</evidence>
<sequence>MASEQEDNKVIIPSDDTFVKSVAGHIRSCAAGSSEPAHMYVETAGGVHSPTLSGTTQLDAYRPLFLPTILVGDSKLGGISSTIASYEALQLRGYIVDSILLFKDDYYRNWEYLTSYFAERGVSVSAFDPPPPRETENQKDVDATENYYQSLVPESQEGGLFGVLHTLDERHRQRIAELESMPQRTLDTVWWPFVQHGLVKDPQDVNVIDSATGDFFTVFTGHKVVREAIVEPALDLEQVLRRLEEVDVALGERLECLLWVCGGRGARKRRDDAASEGPGAEEGGDSLRAHGRQE</sequence>
<feature type="compositionally biased region" description="Basic and acidic residues" evidence="3">
    <location>
        <begin position="285"/>
        <end position="294"/>
    </location>
</feature>
<dbReference type="Pfam" id="PF13500">
    <property type="entry name" value="AAA_26"/>
    <property type="match status" value="1"/>
</dbReference>
<protein>
    <submittedName>
        <fullName evidence="4">Uncharacterized protein</fullName>
    </submittedName>
</protein>
<comment type="caution">
    <text evidence="4">The sequence shown here is derived from an EMBL/GenBank/DDBJ whole genome shotgun (WGS) entry which is preliminary data.</text>
</comment>
<gene>
    <name evidence="4" type="ORF">EWM64_g8305</name>
</gene>
<dbReference type="InterPro" id="IPR027417">
    <property type="entry name" value="P-loop_NTPase"/>
</dbReference>
<evidence type="ECO:0000256" key="1">
    <source>
        <dbReference type="ARBA" id="ARBA00022576"/>
    </source>
</evidence>
<dbReference type="SUPFAM" id="SSF52540">
    <property type="entry name" value="P-loop containing nucleoside triphosphate hydrolases"/>
    <property type="match status" value="1"/>
</dbReference>
<evidence type="ECO:0000313" key="4">
    <source>
        <dbReference type="EMBL" id="TFY75705.1"/>
    </source>
</evidence>
<evidence type="ECO:0000256" key="2">
    <source>
        <dbReference type="ARBA" id="ARBA00022679"/>
    </source>
</evidence>
<proteinExistence type="predicted"/>
<feature type="region of interest" description="Disordered" evidence="3">
    <location>
        <begin position="268"/>
        <end position="294"/>
    </location>
</feature>
<keyword evidence="1" id="KW-0032">Aminotransferase</keyword>
<organism evidence="4 5">
    <name type="scientific">Hericium alpestre</name>
    <dbReference type="NCBI Taxonomy" id="135208"/>
    <lineage>
        <taxon>Eukaryota</taxon>
        <taxon>Fungi</taxon>
        <taxon>Dikarya</taxon>
        <taxon>Basidiomycota</taxon>
        <taxon>Agaricomycotina</taxon>
        <taxon>Agaricomycetes</taxon>
        <taxon>Russulales</taxon>
        <taxon>Hericiaceae</taxon>
        <taxon>Hericium</taxon>
    </lineage>
</organism>
<dbReference type="GO" id="GO:0005739">
    <property type="term" value="C:mitochondrion"/>
    <property type="evidence" value="ECO:0007669"/>
    <property type="project" value="TreeGrafter"/>
</dbReference>
<dbReference type="InterPro" id="IPR015422">
    <property type="entry name" value="PyrdxlP-dep_Trfase_small"/>
</dbReference>
<keyword evidence="5" id="KW-1185">Reference proteome</keyword>
<keyword evidence="2" id="KW-0808">Transferase</keyword>
<dbReference type="CDD" id="cd03109">
    <property type="entry name" value="DTBS"/>
    <property type="match status" value="1"/>
</dbReference>
<dbReference type="Proteomes" id="UP000298061">
    <property type="component" value="Unassembled WGS sequence"/>
</dbReference>
<dbReference type="GO" id="GO:0009102">
    <property type="term" value="P:biotin biosynthetic process"/>
    <property type="evidence" value="ECO:0007669"/>
    <property type="project" value="TreeGrafter"/>
</dbReference>
<name>A0A4Y9ZM59_9AGAM</name>
<dbReference type="GO" id="GO:0004015">
    <property type="term" value="F:adenosylmethionine-8-amino-7-oxononanoate transaminase activity"/>
    <property type="evidence" value="ECO:0007669"/>
    <property type="project" value="TreeGrafter"/>
</dbReference>